<gene>
    <name evidence="1" type="ORF">F4821DRAFT_249884</name>
</gene>
<sequence>METNTCAIHGHAEVYGLGIRLGFYLQWFSVILASWLAPAEVHLIRHMNAALLLATFISVIALRDTMAVPESYITLMFLYGSTLYVLPKIVLRYLAHKFPGRAFPVYSTAPPRRKGFGFLWSMLVVAELFFSLWYMFSHVATLEDPSGGERCPHYGFLLAKMPLDNLNFFHTFQGILDFLMVGAVTLLTGPDLVAPLSRGVRFKYV</sequence>
<evidence type="ECO:0000313" key="2">
    <source>
        <dbReference type="Proteomes" id="UP001497680"/>
    </source>
</evidence>
<dbReference type="EMBL" id="MU394405">
    <property type="protein sequence ID" value="KAI6081158.1"/>
    <property type="molecule type" value="Genomic_DNA"/>
</dbReference>
<proteinExistence type="predicted"/>
<protein>
    <submittedName>
        <fullName evidence="1">Uncharacterized protein</fullName>
    </submittedName>
</protein>
<name>A0ACC0CLE2_9PEZI</name>
<comment type="caution">
    <text evidence="1">The sequence shown here is derived from an EMBL/GenBank/DDBJ whole genome shotgun (WGS) entry which is preliminary data.</text>
</comment>
<dbReference type="Proteomes" id="UP001497680">
    <property type="component" value="Unassembled WGS sequence"/>
</dbReference>
<organism evidence="1 2">
    <name type="scientific">Hypoxylon rubiginosum</name>
    <dbReference type="NCBI Taxonomy" id="110542"/>
    <lineage>
        <taxon>Eukaryota</taxon>
        <taxon>Fungi</taxon>
        <taxon>Dikarya</taxon>
        <taxon>Ascomycota</taxon>
        <taxon>Pezizomycotina</taxon>
        <taxon>Sordariomycetes</taxon>
        <taxon>Xylariomycetidae</taxon>
        <taxon>Xylariales</taxon>
        <taxon>Hypoxylaceae</taxon>
        <taxon>Hypoxylon</taxon>
    </lineage>
</organism>
<reference evidence="1 2" key="1">
    <citation type="journal article" date="2022" name="New Phytol.">
        <title>Ecological generalism drives hyperdiversity of secondary metabolite gene clusters in xylarialean endophytes.</title>
        <authorList>
            <person name="Franco M.E.E."/>
            <person name="Wisecaver J.H."/>
            <person name="Arnold A.E."/>
            <person name="Ju Y.M."/>
            <person name="Slot J.C."/>
            <person name="Ahrendt S."/>
            <person name="Moore L.P."/>
            <person name="Eastman K.E."/>
            <person name="Scott K."/>
            <person name="Konkel Z."/>
            <person name="Mondo S.J."/>
            <person name="Kuo A."/>
            <person name="Hayes R.D."/>
            <person name="Haridas S."/>
            <person name="Andreopoulos B."/>
            <person name="Riley R."/>
            <person name="LaButti K."/>
            <person name="Pangilinan J."/>
            <person name="Lipzen A."/>
            <person name="Amirebrahimi M."/>
            <person name="Yan J."/>
            <person name="Adam C."/>
            <person name="Keymanesh K."/>
            <person name="Ng V."/>
            <person name="Louie K."/>
            <person name="Northen T."/>
            <person name="Drula E."/>
            <person name="Henrissat B."/>
            <person name="Hsieh H.M."/>
            <person name="Youens-Clark K."/>
            <person name="Lutzoni F."/>
            <person name="Miadlikowska J."/>
            <person name="Eastwood D.C."/>
            <person name="Hamelin R.C."/>
            <person name="Grigoriev I.V."/>
            <person name="U'Ren J.M."/>
        </authorList>
    </citation>
    <scope>NUCLEOTIDE SEQUENCE [LARGE SCALE GENOMIC DNA]</scope>
    <source>
        <strain evidence="1 2">ER1909</strain>
    </source>
</reference>
<evidence type="ECO:0000313" key="1">
    <source>
        <dbReference type="EMBL" id="KAI6081158.1"/>
    </source>
</evidence>
<accession>A0ACC0CLE2</accession>
<keyword evidence="2" id="KW-1185">Reference proteome</keyword>